<dbReference type="Proteomes" id="UP000292886">
    <property type="component" value="Chromosome"/>
</dbReference>
<keyword evidence="1" id="KW-1133">Transmembrane helix</keyword>
<keyword evidence="3" id="KW-1185">Reference proteome</keyword>
<accession>A0A4P6YWD0</accession>
<evidence type="ECO:0000256" key="1">
    <source>
        <dbReference type="SAM" id="Phobius"/>
    </source>
</evidence>
<dbReference type="EMBL" id="CP037940">
    <property type="protein sequence ID" value="QBO37096.1"/>
    <property type="molecule type" value="Genomic_DNA"/>
</dbReference>
<keyword evidence="1" id="KW-0472">Membrane</keyword>
<dbReference type="AlphaFoldDB" id="A0A4P6YWD0"/>
<reference evidence="3" key="1">
    <citation type="submission" date="2019-03" db="EMBL/GenBank/DDBJ databases">
        <title>Weissella sp. 26KH-42 Genome sequencing.</title>
        <authorList>
            <person name="Heo J."/>
            <person name="Kim S.-J."/>
            <person name="Kim J.-S."/>
            <person name="Hong S.-B."/>
            <person name="Kwon S.-W."/>
        </authorList>
    </citation>
    <scope>NUCLEOTIDE SEQUENCE [LARGE SCALE GENOMIC DNA]</scope>
    <source>
        <strain evidence="3">26KH-42</strain>
    </source>
</reference>
<dbReference type="OrthoDB" id="2410059at2"/>
<organism evidence="2 3">
    <name type="scientific">Periweissella cryptocerci</name>
    <dbReference type="NCBI Taxonomy" id="2506420"/>
    <lineage>
        <taxon>Bacteria</taxon>
        <taxon>Bacillati</taxon>
        <taxon>Bacillota</taxon>
        <taxon>Bacilli</taxon>
        <taxon>Lactobacillales</taxon>
        <taxon>Lactobacillaceae</taxon>
        <taxon>Periweissella</taxon>
    </lineage>
</organism>
<protein>
    <submittedName>
        <fullName evidence="2">Uncharacterized protein</fullName>
    </submittedName>
</protein>
<proteinExistence type="predicted"/>
<dbReference type="RefSeq" id="WP_133364173.1">
    <property type="nucleotide sequence ID" value="NZ_CP037940.1"/>
</dbReference>
<gene>
    <name evidence="2" type="ORF">EQG49_11845</name>
</gene>
<dbReference type="KEGG" id="wei:EQG49_11845"/>
<sequence>MASEQFIKENISQFFDDLGGVKVFVTPNISEKQLVNASKVVGIDAGLILAIADTTLLNSGKGGYVFTGSKVLYKATMTDPVSMDYEAIESVEQVDKVTKDKKGRDVHSYSLEFTLKDGSTVKWEEGIMDTGGTNKGVADFLYILISELADGDEFEETNQLLELQDFGDEVILAYLKIIVNYLRSDDGLIDPTENSSLLGIISSVRLSKAAGEELREYRLNPANVLENDELLSVLKENIPTGSQDTVFQSLGNNLVLVKELKFKALMQNTMFVELEQKLGLTDDQIKFFIRSVEQDKKIITERLNDTQAEAATKELTALAGGAGVTLAALAVTGGVSGGVSTGLLTLAFASTGGMLIGVGAIAGAGYLAYKGMKYLTVGKEMEKNQVRQELLQASIKKLKISTTILLEDVNWVTTKLADALDDVDSLSDTNNLIMTKIKMLKQITASSKVVMDDQSDAQKELTIANLVNVLNIDKFNDLASKNVNSVKFKEFVMNAYNEETSDDGKNKFVLRQDLDEDYLEKVRAILETIGYFDMKESAVSDMKNSVKKMFGGS</sequence>
<evidence type="ECO:0000313" key="3">
    <source>
        <dbReference type="Proteomes" id="UP000292886"/>
    </source>
</evidence>
<evidence type="ECO:0000313" key="2">
    <source>
        <dbReference type="EMBL" id="QBO37096.1"/>
    </source>
</evidence>
<name>A0A4P6YWD0_9LACO</name>
<keyword evidence="1" id="KW-0812">Transmembrane</keyword>
<feature type="transmembrane region" description="Helical" evidence="1">
    <location>
        <begin position="343"/>
        <end position="369"/>
    </location>
</feature>
<feature type="transmembrane region" description="Helical" evidence="1">
    <location>
        <begin position="315"/>
        <end position="337"/>
    </location>
</feature>